<proteinExistence type="predicted"/>
<accession>A0A165LKP2</accession>
<protein>
    <recommendedName>
        <fullName evidence="3">F-box domain-containing protein</fullName>
    </recommendedName>
</protein>
<evidence type="ECO:0000313" key="1">
    <source>
        <dbReference type="EMBL" id="KZV97980.1"/>
    </source>
</evidence>
<organism evidence="1 2">
    <name type="scientific">Exidia glandulosa HHB12029</name>
    <dbReference type="NCBI Taxonomy" id="1314781"/>
    <lineage>
        <taxon>Eukaryota</taxon>
        <taxon>Fungi</taxon>
        <taxon>Dikarya</taxon>
        <taxon>Basidiomycota</taxon>
        <taxon>Agaricomycotina</taxon>
        <taxon>Agaricomycetes</taxon>
        <taxon>Auriculariales</taxon>
        <taxon>Exidiaceae</taxon>
        <taxon>Exidia</taxon>
    </lineage>
</organism>
<reference evidence="1 2" key="1">
    <citation type="journal article" date="2016" name="Mol. Biol. Evol.">
        <title>Comparative Genomics of Early-Diverging Mushroom-Forming Fungi Provides Insights into the Origins of Lignocellulose Decay Capabilities.</title>
        <authorList>
            <person name="Nagy L.G."/>
            <person name="Riley R."/>
            <person name="Tritt A."/>
            <person name="Adam C."/>
            <person name="Daum C."/>
            <person name="Floudas D."/>
            <person name="Sun H."/>
            <person name="Yadav J.S."/>
            <person name="Pangilinan J."/>
            <person name="Larsson K.H."/>
            <person name="Matsuura K."/>
            <person name="Barry K."/>
            <person name="Labutti K."/>
            <person name="Kuo R."/>
            <person name="Ohm R.A."/>
            <person name="Bhattacharya S.S."/>
            <person name="Shirouzu T."/>
            <person name="Yoshinaga Y."/>
            <person name="Martin F.M."/>
            <person name="Grigoriev I.V."/>
            <person name="Hibbett D.S."/>
        </authorList>
    </citation>
    <scope>NUCLEOTIDE SEQUENCE [LARGE SCALE GENOMIC DNA]</scope>
    <source>
        <strain evidence="1 2">HHB12029</strain>
    </source>
</reference>
<dbReference type="EMBL" id="KV425923">
    <property type="protein sequence ID" value="KZV97980.1"/>
    <property type="molecule type" value="Genomic_DNA"/>
</dbReference>
<dbReference type="InParanoid" id="A0A165LKP2"/>
<evidence type="ECO:0000313" key="2">
    <source>
        <dbReference type="Proteomes" id="UP000077266"/>
    </source>
</evidence>
<sequence length="596" mass="66740">MQSAFDIAQEVIDSCTFPVPQRRLDSFTSTPEPRRSGFFLPVLVAQAREINRANPLLNLHPDILLRIFQALSSRRRAILASTCFALHDFASRRGEVWSSGMSTALGSLPTIKRLIDRSIPAPVELTVDLNWVLDPSDPDTAAHLDLISTTLPRLAHLSVVIDDRMSQWMNWFPPPSSIPRLPKPVLRSADWSALCCVLAAAEEAPILCSLTLEYNGMTDFETFTSTTSLPPLREDIFACGAPLLRSCSLRGICLPLQPCLAFSNVTTLSYQPKPAVLDVPQILSCIDSLPKLETLCMLVSDIVDAGDDSIGRRLSLSPKSMLKNLRVDGLLGNANAEALLAFLYRLGPLQQLAFNTPHPLLVVQDYAWHVERVALGVHMCEIYARIDCPPIPATLTRIRLAHPLGNIRLHDNSPNAQWFTHLTTLTIHEFYWPRRHRTAFTTAPVLKSLCIVLASCYDTRYAMQRRRSDGSLFVFQRSGLRWSCPALETVHFSYALSTRCSYHLHPDELCCCRSTLTVSLREVALFVRRGLDVPRLRSLRLSGVEVVDVDAAFWVAYVQKELADEIDVSSRTCHGPAYINEDAWYYRTLESIFSSP</sequence>
<evidence type="ECO:0008006" key="3">
    <source>
        <dbReference type="Google" id="ProtNLM"/>
    </source>
</evidence>
<gene>
    <name evidence="1" type="ORF">EXIGLDRAFT_832437</name>
</gene>
<keyword evidence="2" id="KW-1185">Reference proteome</keyword>
<name>A0A165LKP2_EXIGL</name>
<dbReference type="AlphaFoldDB" id="A0A165LKP2"/>
<dbReference type="Proteomes" id="UP000077266">
    <property type="component" value="Unassembled WGS sequence"/>
</dbReference>